<evidence type="ECO:0000256" key="1">
    <source>
        <dbReference type="ARBA" id="ARBA00022723"/>
    </source>
</evidence>
<feature type="domain" description="TFIIS-type" evidence="5">
    <location>
        <begin position="347"/>
        <end position="390"/>
    </location>
</feature>
<keyword evidence="3" id="KW-0862">Zinc</keyword>
<dbReference type="SUPFAM" id="SSF57783">
    <property type="entry name" value="Zinc beta-ribbon"/>
    <property type="match status" value="1"/>
</dbReference>
<name>A0A0G4GY90_9ALVE</name>
<dbReference type="AlphaFoldDB" id="A0A0G4GY90"/>
<dbReference type="VEuPathDB" id="CryptoDB:Cvel_23889"/>
<dbReference type="Gene3D" id="2.20.25.10">
    <property type="match status" value="1"/>
</dbReference>
<proteinExistence type="predicted"/>
<sequence length="390" mass="45634">MEKLPKYRLSDEFTDGVNADVFIDVIGDPDEPGECVGRLDVESMFEHLDTHRAQQRRYVRHNMTQMREDLEIEHIMETTVGVLESEQYEEIQTHGEEPIDRRNPLGWGSLFCSTPHCDGVNTLRLEQFNTKTARRRDIQDFYKPFQCLKCRGGSGVKHFTPGFEKGYHHEMAQPKPRSVVPVSPAEFEDAVQNHTPPPFLWKWHERVIGETVPPPEEIVRASKKQCDEVMVEHEWGRQVMYWWCHVPDRPMRQMGMYPSELHEPRALTDEDLETRAVQKQVDKAEIRHAKWPRKGIDSVRHTFTLMEVYKQFDITGGLDKAIFMNTVDGEMRRFRLAAYQNDMRTPYHVPCEKCGHKVQWMKTMQLRSADEGMTVFLQCVKCKVITITNN</sequence>
<dbReference type="GO" id="GO:0008270">
    <property type="term" value="F:zinc ion binding"/>
    <property type="evidence" value="ECO:0007669"/>
    <property type="project" value="UniProtKB-KW"/>
</dbReference>
<evidence type="ECO:0000256" key="2">
    <source>
        <dbReference type="ARBA" id="ARBA00022771"/>
    </source>
</evidence>
<evidence type="ECO:0000313" key="6">
    <source>
        <dbReference type="EMBL" id="CEM36074.1"/>
    </source>
</evidence>
<dbReference type="PROSITE" id="PS51133">
    <property type="entry name" value="ZF_TFIIS_2"/>
    <property type="match status" value="1"/>
</dbReference>
<reference evidence="6" key="1">
    <citation type="submission" date="2014-11" db="EMBL/GenBank/DDBJ databases">
        <authorList>
            <person name="Otto D Thomas"/>
            <person name="Naeem Raeece"/>
        </authorList>
    </citation>
    <scope>NUCLEOTIDE SEQUENCE</scope>
</reference>
<dbReference type="Pfam" id="PF01096">
    <property type="entry name" value="Zn_ribbon_TFIIS"/>
    <property type="match status" value="1"/>
</dbReference>
<evidence type="ECO:0000256" key="3">
    <source>
        <dbReference type="ARBA" id="ARBA00022833"/>
    </source>
</evidence>
<gene>
    <name evidence="6" type="ORF">Cvel_23889</name>
</gene>
<dbReference type="EMBL" id="CDMZ01001677">
    <property type="protein sequence ID" value="CEM36074.1"/>
    <property type="molecule type" value="Genomic_DNA"/>
</dbReference>
<keyword evidence="2 4" id="KW-0863">Zinc-finger</keyword>
<organism evidence="6">
    <name type="scientific">Chromera velia CCMP2878</name>
    <dbReference type="NCBI Taxonomy" id="1169474"/>
    <lineage>
        <taxon>Eukaryota</taxon>
        <taxon>Sar</taxon>
        <taxon>Alveolata</taxon>
        <taxon>Colpodellida</taxon>
        <taxon>Chromeraceae</taxon>
        <taxon>Chromera</taxon>
    </lineage>
</organism>
<accession>A0A0G4GY90</accession>
<protein>
    <recommendedName>
        <fullName evidence="5">TFIIS-type domain-containing protein</fullName>
    </recommendedName>
</protein>
<dbReference type="SMART" id="SM00440">
    <property type="entry name" value="ZnF_C2C2"/>
    <property type="match status" value="1"/>
</dbReference>
<dbReference type="InterPro" id="IPR001222">
    <property type="entry name" value="Znf_TFIIS"/>
</dbReference>
<evidence type="ECO:0000256" key="4">
    <source>
        <dbReference type="PROSITE-ProRule" id="PRU00472"/>
    </source>
</evidence>
<evidence type="ECO:0000259" key="5">
    <source>
        <dbReference type="PROSITE" id="PS51133"/>
    </source>
</evidence>
<keyword evidence="1" id="KW-0479">Metal-binding</keyword>
<dbReference type="GO" id="GO:0003676">
    <property type="term" value="F:nucleic acid binding"/>
    <property type="evidence" value="ECO:0007669"/>
    <property type="project" value="InterPro"/>
</dbReference>
<dbReference type="GO" id="GO:0006351">
    <property type="term" value="P:DNA-templated transcription"/>
    <property type="evidence" value="ECO:0007669"/>
    <property type="project" value="InterPro"/>
</dbReference>